<evidence type="ECO:0000256" key="9">
    <source>
        <dbReference type="ARBA" id="ARBA00022748"/>
    </source>
</evidence>
<keyword evidence="11 12" id="KW-0472">Membrane</keyword>
<dbReference type="AlphaFoldDB" id="A0A516H1T2"/>
<dbReference type="GO" id="GO:0015886">
    <property type="term" value="P:heme transport"/>
    <property type="evidence" value="ECO:0007669"/>
    <property type="project" value="InterPro"/>
</dbReference>
<comment type="function">
    <text evidence="1 12">Required for the export of heme to the periplasm for the biogenesis of c-type cytochromes.</text>
</comment>
<keyword evidence="5 12" id="KW-0813">Transport</keyword>
<gene>
    <name evidence="13" type="primary">ccmD</name>
    <name evidence="13" type="ORF">FNB15_10885</name>
</gene>
<keyword evidence="14" id="KW-1185">Reference proteome</keyword>
<evidence type="ECO:0000256" key="11">
    <source>
        <dbReference type="ARBA" id="ARBA00023136"/>
    </source>
</evidence>
<dbReference type="Pfam" id="PF04995">
    <property type="entry name" value="CcmD"/>
    <property type="match status" value="1"/>
</dbReference>
<evidence type="ECO:0000313" key="14">
    <source>
        <dbReference type="Proteomes" id="UP000317496"/>
    </source>
</evidence>
<organism evidence="13 14">
    <name type="scientific">Ferrovibrio terrae</name>
    <dbReference type="NCBI Taxonomy" id="2594003"/>
    <lineage>
        <taxon>Bacteria</taxon>
        <taxon>Pseudomonadati</taxon>
        <taxon>Pseudomonadota</taxon>
        <taxon>Alphaproteobacteria</taxon>
        <taxon>Rhodospirillales</taxon>
        <taxon>Rhodospirillaceae</taxon>
        <taxon>Ferrovibrio</taxon>
    </lineage>
</organism>
<evidence type="ECO:0000313" key="13">
    <source>
        <dbReference type="EMBL" id="QDO97741.1"/>
    </source>
</evidence>
<evidence type="ECO:0000256" key="2">
    <source>
        <dbReference type="ARBA" id="ARBA00004377"/>
    </source>
</evidence>
<dbReference type="RefSeq" id="WP_144068722.1">
    <property type="nucleotide sequence ID" value="NZ_CP041636.1"/>
</dbReference>
<keyword evidence="8 12" id="KW-0812">Transmembrane</keyword>
<dbReference type="KEGG" id="fer:FNB15_10885"/>
<evidence type="ECO:0000256" key="6">
    <source>
        <dbReference type="ARBA" id="ARBA00022475"/>
    </source>
</evidence>
<feature type="transmembrane region" description="Helical" evidence="12">
    <location>
        <begin position="12"/>
        <end position="36"/>
    </location>
</feature>
<dbReference type="GO" id="GO:0005886">
    <property type="term" value="C:plasma membrane"/>
    <property type="evidence" value="ECO:0007669"/>
    <property type="project" value="UniProtKB-SubCell"/>
</dbReference>
<keyword evidence="6 12" id="KW-1003">Cell membrane</keyword>
<evidence type="ECO:0000256" key="10">
    <source>
        <dbReference type="ARBA" id="ARBA00022989"/>
    </source>
</evidence>
<reference evidence="13 14" key="1">
    <citation type="submission" date="2019-07" db="EMBL/GenBank/DDBJ databases">
        <title>Genome sequencing for Ferrovibrio sp. K5.</title>
        <authorList>
            <person name="Park S.-J."/>
        </authorList>
    </citation>
    <scope>NUCLEOTIDE SEQUENCE [LARGE SCALE GENOMIC DNA]</scope>
    <source>
        <strain evidence="13 14">K5</strain>
    </source>
</reference>
<keyword evidence="10 12" id="KW-1133">Transmembrane helix</keyword>
<dbReference type="InterPro" id="IPR007078">
    <property type="entry name" value="Haem_export_protD_CcmD"/>
</dbReference>
<proteinExistence type="inferred from homology"/>
<evidence type="ECO:0000256" key="4">
    <source>
        <dbReference type="ARBA" id="ARBA00016461"/>
    </source>
</evidence>
<dbReference type="GO" id="GO:0017004">
    <property type="term" value="P:cytochrome complex assembly"/>
    <property type="evidence" value="ECO:0007669"/>
    <property type="project" value="UniProtKB-KW"/>
</dbReference>
<keyword evidence="9 12" id="KW-0201">Cytochrome c-type biogenesis</keyword>
<evidence type="ECO:0000256" key="12">
    <source>
        <dbReference type="RuleBase" id="RU363101"/>
    </source>
</evidence>
<evidence type="ECO:0000256" key="3">
    <source>
        <dbReference type="ARBA" id="ARBA00008741"/>
    </source>
</evidence>
<accession>A0A516H1T2</accession>
<keyword evidence="7 12" id="KW-0997">Cell inner membrane</keyword>
<evidence type="ECO:0000256" key="5">
    <source>
        <dbReference type="ARBA" id="ARBA00022448"/>
    </source>
</evidence>
<comment type="subcellular location">
    <subcellularLocation>
        <location evidence="2 12">Cell inner membrane</location>
        <topology evidence="2 12">Single-pass membrane protein</topology>
    </subcellularLocation>
</comment>
<name>A0A516H1T2_9PROT</name>
<dbReference type="Proteomes" id="UP000317496">
    <property type="component" value="Chromosome"/>
</dbReference>
<evidence type="ECO:0000256" key="8">
    <source>
        <dbReference type="ARBA" id="ARBA00022692"/>
    </source>
</evidence>
<dbReference type="EMBL" id="CP041636">
    <property type="protein sequence ID" value="QDO97741.1"/>
    <property type="molecule type" value="Genomic_DNA"/>
</dbReference>
<evidence type="ECO:0000256" key="7">
    <source>
        <dbReference type="ARBA" id="ARBA00022519"/>
    </source>
</evidence>
<dbReference type="NCBIfam" id="TIGR03141">
    <property type="entry name" value="cytochro_ccmD"/>
    <property type="match status" value="1"/>
</dbReference>
<comment type="similarity">
    <text evidence="3 12">Belongs to the CcmD/CycX/HelD family.</text>
</comment>
<sequence>MYWASLGDFLAMGGHAAFIWPAFAIALIALFGLALLSRWGLTAAERDHAQARREAGRDGADA</sequence>
<protein>
    <recommendedName>
        <fullName evidence="4 12">Heme exporter protein D</fullName>
    </recommendedName>
</protein>
<evidence type="ECO:0000256" key="1">
    <source>
        <dbReference type="ARBA" id="ARBA00002442"/>
    </source>
</evidence>